<dbReference type="Proteomes" id="UP000007266">
    <property type="component" value="Linkage group 9"/>
</dbReference>
<sequence length="118" mass="13231">MGVVGGRADALAPSMRTQGDAAATSGCVCDPWNATLMHSKTTFSTNFTDFTRYTQLPTRVYPPNRATPQRRGRKQNYGEVHTRRRCGGGDARVGIQTIDLQMKNQKSRRFFSMEEQNN</sequence>
<reference evidence="2 3" key="2">
    <citation type="journal article" date="2010" name="Nucleic Acids Res.">
        <title>BeetleBase in 2010: revisions to provide comprehensive genomic information for Tribolium castaneum.</title>
        <authorList>
            <person name="Kim H.S."/>
            <person name="Murphy T."/>
            <person name="Xia J."/>
            <person name="Caragea D."/>
            <person name="Park Y."/>
            <person name="Beeman R.W."/>
            <person name="Lorenzen M.D."/>
            <person name="Butcher S."/>
            <person name="Manak J.R."/>
            <person name="Brown S.J."/>
        </authorList>
    </citation>
    <scope>GENOME REANNOTATION</scope>
    <source>
        <strain evidence="2 3">Georgia GA2</strain>
    </source>
</reference>
<dbReference type="HOGENOM" id="CLU_2076134_0_0_1"/>
<evidence type="ECO:0000256" key="1">
    <source>
        <dbReference type="SAM" id="MobiDB-lite"/>
    </source>
</evidence>
<evidence type="ECO:0000313" key="2">
    <source>
        <dbReference type="EMBL" id="EFA10557.1"/>
    </source>
</evidence>
<reference evidence="2 3" key="1">
    <citation type="journal article" date="2008" name="Nature">
        <title>The genome of the model beetle and pest Tribolium castaneum.</title>
        <authorList>
            <consortium name="Tribolium Genome Sequencing Consortium"/>
            <person name="Richards S."/>
            <person name="Gibbs R.A."/>
            <person name="Weinstock G.M."/>
            <person name="Brown S.J."/>
            <person name="Denell R."/>
            <person name="Beeman R.W."/>
            <person name="Gibbs R."/>
            <person name="Beeman R.W."/>
            <person name="Brown S.J."/>
            <person name="Bucher G."/>
            <person name="Friedrich M."/>
            <person name="Grimmelikhuijzen C.J."/>
            <person name="Klingler M."/>
            <person name="Lorenzen M."/>
            <person name="Richards S."/>
            <person name="Roth S."/>
            <person name="Schroder R."/>
            <person name="Tautz D."/>
            <person name="Zdobnov E.M."/>
            <person name="Muzny D."/>
            <person name="Gibbs R.A."/>
            <person name="Weinstock G.M."/>
            <person name="Attaway T."/>
            <person name="Bell S."/>
            <person name="Buhay C.J."/>
            <person name="Chandrabose M.N."/>
            <person name="Chavez D."/>
            <person name="Clerk-Blankenburg K.P."/>
            <person name="Cree A."/>
            <person name="Dao M."/>
            <person name="Davis C."/>
            <person name="Chacko J."/>
            <person name="Dinh H."/>
            <person name="Dugan-Rocha S."/>
            <person name="Fowler G."/>
            <person name="Garner T.T."/>
            <person name="Garnes J."/>
            <person name="Gnirke A."/>
            <person name="Hawes A."/>
            <person name="Hernandez J."/>
            <person name="Hines S."/>
            <person name="Holder M."/>
            <person name="Hume J."/>
            <person name="Jhangiani S.N."/>
            <person name="Joshi V."/>
            <person name="Khan Z.M."/>
            <person name="Jackson L."/>
            <person name="Kovar C."/>
            <person name="Kowis A."/>
            <person name="Lee S."/>
            <person name="Lewis L.R."/>
            <person name="Margolis J."/>
            <person name="Morgan M."/>
            <person name="Nazareth L.V."/>
            <person name="Nguyen N."/>
            <person name="Okwuonu G."/>
            <person name="Parker D."/>
            <person name="Richards S."/>
            <person name="Ruiz S.J."/>
            <person name="Santibanez J."/>
            <person name="Savard J."/>
            <person name="Scherer S.E."/>
            <person name="Schneider B."/>
            <person name="Sodergren E."/>
            <person name="Tautz D."/>
            <person name="Vattahil S."/>
            <person name="Villasana D."/>
            <person name="White C.S."/>
            <person name="Wright R."/>
            <person name="Park Y."/>
            <person name="Beeman R.W."/>
            <person name="Lord J."/>
            <person name="Oppert B."/>
            <person name="Lorenzen M."/>
            <person name="Brown S."/>
            <person name="Wang L."/>
            <person name="Savard J."/>
            <person name="Tautz D."/>
            <person name="Richards S."/>
            <person name="Weinstock G."/>
            <person name="Gibbs R.A."/>
            <person name="Liu Y."/>
            <person name="Worley K."/>
            <person name="Weinstock G."/>
            <person name="Elsik C.G."/>
            <person name="Reese J.T."/>
            <person name="Elhaik E."/>
            <person name="Landan G."/>
            <person name="Graur D."/>
            <person name="Arensburger P."/>
            <person name="Atkinson P."/>
            <person name="Beeman R.W."/>
            <person name="Beidler J."/>
            <person name="Brown S.J."/>
            <person name="Demuth J.P."/>
            <person name="Drury D.W."/>
            <person name="Du Y.Z."/>
            <person name="Fujiwara H."/>
            <person name="Lorenzen M."/>
            <person name="Maselli V."/>
            <person name="Osanai M."/>
            <person name="Park Y."/>
            <person name="Robertson H.M."/>
            <person name="Tu Z."/>
            <person name="Wang J.J."/>
            <person name="Wang S."/>
            <person name="Richards S."/>
            <person name="Song H."/>
            <person name="Zhang L."/>
            <person name="Sodergren E."/>
            <person name="Werner D."/>
            <person name="Stanke M."/>
            <person name="Morgenstern B."/>
            <person name="Solovyev V."/>
            <person name="Kosarev P."/>
            <person name="Brown G."/>
            <person name="Chen H.C."/>
            <person name="Ermolaeva O."/>
            <person name="Hlavina W."/>
            <person name="Kapustin Y."/>
            <person name="Kiryutin B."/>
            <person name="Kitts P."/>
            <person name="Maglott D."/>
            <person name="Pruitt K."/>
            <person name="Sapojnikov V."/>
            <person name="Souvorov A."/>
            <person name="Mackey A.J."/>
            <person name="Waterhouse R.M."/>
            <person name="Wyder S."/>
            <person name="Zdobnov E.M."/>
            <person name="Zdobnov E.M."/>
            <person name="Wyder S."/>
            <person name="Kriventseva E.V."/>
            <person name="Kadowaki T."/>
            <person name="Bork P."/>
            <person name="Aranda M."/>
            <person name="Bao R."/>
            <person name="Beermann A."/>
            <person name="Berns N."/>
            <person name="Bolognesi R."/>
            <person name="Bonneton F."/>
            <person name="Bopp D."/>
            <person name="Brown S.J."/>
            <person name="Bucher G."/>
            <person name="Butts T."/>
            <person name="Chaumot A."/>
            <person name="Denell R.E."/>
            <person name="Ferrier D.E."/>
            <person name="Friedrich M."/>
            <person name="Gordon C.M."/>
            <person name="Jindra M."/>
            <person name="Klingler M."/>
            <person name="Lan Q."/>
            <person name="Lattorff H.M."/>
            <person name="Laudet V."/>
            <person name="von Levetsow C."/>
            <person name="Liu Z."/>
            <person name="Lutz R."/>
            <person name="Lynch J.A."/>
            <person name="da Fonseca R.N."/>
            <person name="Posnien N."/>
            <person name="Reuter R."/>
            <person name="Roth S."/>
            <person name="Savard J."/>
            <person name="Schinko J.B."/>
            <person name="Schmitt C."/>
            <person name="Schoppmeier M."/>
            <person name="Schroder R."/>
            <person name="Shippy T.D."/>
            <person name="Simonnet F."/>
            <person name="Marques-Souza H."/>
            <person name="Tautz D."/>
            <person name="Tomoyasu Y."/>
            <person name="Trauner J."/>
            <person name="Van der Zee M."/>
            <person name="Vervoort M."/>
            <person name="Wittkopp N."/>
            <person name="Wimmer E.A."/>
            <person name="Yang X."/>
            <person name="Jones A.K."/>
            <person name="Sattelle D.B."/>
            <person name="Ebert P.R."/>
            <person name="Nelson D."/>
            <person name="Scott J.G."/>
            <person name="Beeman R.W."/>
            <person name="Muthukrishnan S."/>
            <person name="Kramer K.J."/>
            <person name="Arakane Y."/>
            <person name="Beeman R.W."/>
            <person name="Zhu Q."/>
            <person name="Hogenkamp D."/>
            <person name="Dixit R."/>
            <person name="Oppert B."/>
            <person name="Jiang H."/>
            <person name="Zou Z."/>
            <person name="Marshall J."/>
            <person name="Elpidina E."/>
            <person name="Vinokurov K."/>
            <person name="Oppert C."/>
            <person name="Zou Z."/>
            <person name="Evans J."/>
            <person name="Lu Z."/>
            <person name="Zhao P."/>
            <person name="Sumathipala N."/>
            <person name="Altincicek B."/>
            <person name="Vilcinskas A."/>
            <person name="Williams M."/>
            <person name="Hultmark D."/>
            <person name="Hetru C."/>
            <person name="Jiang H."/>
            <person name="Grimmelikhuijzen C.J."/>
            <person name="Hauser F."/>
            <person name="Cazzamali G."/>
            <person name="Williamson M."/>
            <person name="Park Y."/>
            <person name="Li B."/>
            <person name="Tanaka Y."/>
            <person name="Predel R."/>
            <person name="Neupert S."/>
            <person name="Schachtner J."/>
            <person name="Verleyen P."/>
            <person name="Raible F."/>
            <person name="Bork P."/>
            <person name="Friedrich M."/>
            <person name="Walden K.K."/>
            <person name="Robertson H.M."/>
            <person name="Angeli S."/>
            <person name="Foret S."/>
            <person name="Bucher G."/>
            <person name="Schuetz S."/>
            <person name="Maleszka R."/>
            <person name="Wimmer E.A."/>
            <person name="Beeman R.W."/>
            <person name="Lorenzen M."/>
            <person name="Tomoyasu Y."/>
            <person name="Miller S.C."/>
            <person name="Grossmann D."/>
            <person name="Bucher G."/>
        </authorList>
    </citation>
    <scope>NUCLEOTIDE SEQUENCE [LARGE SCALE GENOMIC DNA]</scope>
    <source>
        <strain evidence="2 3">Georgia GA2</strain>
    </source>
</reference>
<gene>
    <name evidence="2" type="primary">GLEAN_12813</name>
    <name evidence="2" type="ORF">TcasGA2_TC012813</name>
</gene>
<proteinExistence type="predicted"/>
<accession>D6X0V4</accession>
<evidence type="ECO:0000313" key="3">
    <source>
        <dbReference type="Proteomes" id="UP000007266"/>
    </source>
</evidence>
<name>D6X0V4_TRICA</name>
<protein>
    <submittedName>
        <fullName evidence="2">Uncharacterized protein</fullName>
    </submittedName>
</protein>
<dbReference type="AlphaFoldDB" id="D6X0V4"/>
<feature type="region of interest" description="Disordered" evidence="1">
    <location>
        <begin position="58"/>
        <end position="91"/>
    </location>
</feature>
<dbReference type="EMBL" id="KQ971372">
    <property type="protein sequence ID" value="EFA10557.1"/>
    <property type="molecule type" value="Genomic_DNA"/>
</dbReference>
<organism evidence="2 3">
    <name type="scientific">Tribolium castaneum</name>
    <name type="common">Red flour beetle</name>
    <dbReference type="NCBI Taxonomy" id="7070"/>
    <lineage>
        <taxon>Eukaryota</taxon>
        <taxon>Metazoa</taxon>
        <taxon>Ecdysozoa</taxon>
        <taxon>Arthropoda</taxon>
        <taxon>Hexapoda</taxon>
        <taxon>Insecta</taxon>
        <taxon>Pterygota</taxon>
        <taxon>Neoptera</taxon>
        <taxon>Endopterygota</taxon>
        <taxon>Coleoptera</taxon>
        <taxon>Polyphaga</taxon>
        <taxon>Cucujiformia</taxon>
        <taxon>Tenebrionidae</taxon>
        <taxon>Tenebrionidae incertae sedis</taxon>
        <taxon>Tribolium</taxon>
    </lineage>
</organism>
<dbReference type="InParanoid" id="D6X0V4"/>
<keyword evidence="3" id="KW-1185">Reference proteome</keyword>